<dbReference type="PANTHER" id="PTHR33802:SF1">
    <property type="entry name" value="XK-RELATED PROTEIN"/>
    <property type="match status" value="1"/>
</dbReference>
<feature type="transmembrane region" description="Helical" evidence="1">
    <location>
        <begin position="200"/>
        <end position="217"/>
    </location>
</feature>
<comment type="caution">
    <text evidence="2">The sequence shown here is derived from an EMBL/GenBank/DDBJ whole genome shotgun (WGS) entry which is preliminary data.</text>
</comment>
<keyword evidence="1" id="KW-0812">Transmembrane</keyword>
<accession>A0ABS1KTL4</accession>
<gene>
    <name evidence="2" type="ORF">JI741_10510</name>
</gene>
<evidence type="ECO:0000313" key="2">
    <source>
        <dbReference type="EMBL" id="MBL0741651.1"/>
    </source>
</evidence>
<sequence>MNRNTMLALASVILFCGVLTVNTLANVLPINGLSTKQVSDLYPSLFTPAGLTFSIWSVIYVLLIGFVVLMWSRKQDVFIATLLPWFMASCVLNMSWILAWHYLMPALSVVIMLTLLFSLSQIFMLLQSHRAVDMKEKIFVFLPFTLYFGWICVATIANVSALLVSVRWEGGFLSPEAWTVVMMCVAATLSAFVALRFRATAFVVVVLWALLGIYLRWNTTDYAAINGTAIVLLIGLTIVFVLSLRKQPGTHA</sequence>
<feature type="transmembrane region" description="Helical" evidence="1">
    <location>
        <begin position="138"/>
        <end position="157"/>
    </location>
</feature>
<protein>
    <submittedName>
        <fullName evidence="2">Tryptophan-rich sensory protein</fullName>
    </submittedName>
</protein>
<name>A0ABS1KTL4_9BACT</name>
<feature type="transmembrane region" description="Helical" evidence="1">
    <location>
        <begin position="78"/>
        <end position="100"/>
    </location>
</feature>
<dbReference type="PANTHER" id="PTHR33802">
    <property type="entry name" value="SI:CH211-161H7.5-RELATED"/>
    <property type="match status" value="1"/>
</dbReference>
<evidence type="ECO:0000313" key="3">
    <source>
        <dbReference type="Proteomes" id="UP000613030"/>
    </source>
</evidence>
<proteinExistence type="predicted"/>
<keyword evidence="1" id="KW-1133">Transmembrane helix</keyword>
<dbReference type="Proteomes" id="UP000613030">
    <property type="component" value="Unassembled WGS sequence"/>
</dbReference>
<dbReference type="Gene3D" id="1.20.1260.100">
    <property type="entry name" value="TspO/MBR protein"/>
    <property type="match status" value="1"/>
</dbReference>
<dbReference type="InterPro" id="IPR038330">
    <property type="entry name" value="TspO/MBR-related_sf"/>
</dbReference>
<dbReference type="EMBL" id="JAERRB010000003">
    <property type="protein sequence ID" value="MBL0741651.1"/>
    <property type="molecule type" value="Genomic_DNA"/>
</dbReference>
<feature type="transmembrane region" description="Helical" evidence="1">
    <location>
        <begin position="223"/>
        <end position="244"/>
    </location>
</feature>
<organism evidence="2 3">
    <name type="scientific">Chryseolinea lacunae</name>
    <dbReference type="NCBI Taxonomy" id="2801331"/>
    <lineage>
        <taxon>Bacteria</taxon>
        <taxon>Pseudomonadati</taxon>
        <taxon>Bacteroidota</taxon>
        <taxon>Cytophagia</taxon>
        <taxon>Cytophagales</taxon>
        <taxon>Fulvivirgaceae</taxon>
        <taxon>Chryseolinea</taxon>
    </lineage>
</organism>
<keyword evidence="3" id="KW-1185">Reference proteome</keyword>
<feature type="transmembrane region" description="Helical" evidence="1">
    <location>
        <begin position="177"/>
        <end position="195"/>
    </location>
</feature>
<reference evidence="2 3" key="1">
    <citation type="submission" date="2021-01" db="EMBL/GenBank/DDBJ databases">
        <title>Chryseolinea sp. Jin1 Genome sequencing and assembly.</title>
        <authorList>
            <person name="Kim I."/>
        </authorList>
    </citation>
    <scope>NUCLEOTIDE SEQUENCE [LARGE SCALE GENOMIC DNA]</scope>
    <source>
        <strain evidence="2 3">Jin1</strain>
    </source>
</reference>
<keyword evidence="1" id="KW-0472">Membrane</keyword>
<evidence type="ECO:0000256" key="1">
    <source>
        <dbReference type="SAM" id="Phobius"/>
    </source>
</evidence>
<feature type="transmembrane region" description="Helical" evidence="1">
    <location>
        <begin position="49"/>
        <end position="71"/>
    </location>
</feature>
<dbReference type="RefSeq" id="WP_202009020.1">
    <property type="nucleotide sequence ID" value="NZ_JAERRB010000003.1"/>
</dbReference>
<feature type="transmembrane region" description="Helical" evidence="1">
    <location>
        <begin position="106"/>
        <end position="126"/>
    </location>
</feature>